<name>A0A1N7S7K2_9BURK</name>
<dbReference type="Proteomes" id="UP000187012">
    <property type="component" value="Unassembled WGS sequence"/>
</dbReference>
<evidence type="ECO:0000313" key="1">
    <source>
        <dbReference type="EMBL" id="SIT43310.1"/>
    </source>
</evidence>
<protein>
    <recommendedName>
        <fullName evidence="3">Baseplate protein J-like domain-containing protein</fullName>
    </recommendedName>
</protein>
<organism evidence="1 2">
    <name type="scientific">Paraburkholderia ribeironis</name>
    <dbReference type="NCBI Taxonomy" id="1247936"/>
    <lineage>
        <taxon>Bacteria</taxon>
        <taxon>Pseudomonadati</taxon>
        <taxon>Pseudomonadota</taxon>
        <taxon>Betaproteobacteria</taxon>
        <taxon>Burkholderiales</taxon>
        <taxon>Burkholderiaceae</taxon>
        <taxon>Paraburkholderia</taxon>
    </lineage>
</organism>
<sequence length="974" mass="103051">MTLVHAPFVTQERTAAAIDAVVSDALELRDTGHDASAADPLRHALTHVFTHYCAVLTERLNAVPVAHLAAFVELLDTAQNGREPATPAYAPLAFKAAQAGEGAAVPVVPKFTEVAAPGSGGRAQPVVFQTTADLEVLRAQAMRAVWVDAQAGTLADASAAVSPQGLRDGDSLGTHAQPIVRAMHIGHRAFFCAPDLAGFSLDVRIARAQAPTEPLSLQWGMCGPDGFVQFDPSSDTTHGFTKSGTVVFNAPPKWQASKLHGVENGWLTCRLRANANAPGTVSATITGLAICADRSLTAATLDTALCNRVPVDLTRDFYPFGERPRFNDVLFLASKAFAVAGARIVLTIELTNPADAAPGASPIPPVSRDGAPRVSWEAHTASGWRPVSVDDATHAFTTSGTVSFALPADAVPATINGAAEGWLRARLASGNYRVGTTSAENFAMPMDAPPSIARIGLAMSLHAGPVAPQEIIIENGLTWARPALDETGERAAFQPFRSLDQTARALYVGLRALPEQLAGHNLSLYVGMAQHGARAIYRDDEASGHGADKLRWQVSNGAGWRDCKSVDTTGGLRHPGYVEVTIAHGGIAPWHDTLLDTDQALLWLRVLLDTADEDAPPIRQIVLNAVPAVQALRFEDELLGSATQRPAQTFRTARAPVVGGEVRVEVRETDTGSARDWVRWNRVDDFTASGHDARDFVLDGMTGTLRFGDGRRGRMPPAGGNNVRISYSAGGGAQGNQPPLAITQLRTTVPYVASAANCDWASGGQDAPDDHAVRRASLARLRHRGRAVCRDDYADLALRASPEVARAACIGGRDVSTGDAREQAALGVVSVVVVPRGTDRAPQPTLALLAAVQRYLEVRAPAGVDLVLAGPLYVQVCVDAELAVADDASPERVRVACAARFDAYLHPLTGGDAGHGWRFGVEPHASDLLACLDAIDGIEAVRALRLRFIEPAPGVRARGDFLICAGSHIIQASR</sequence>
<dbReference type="NCBIfam" id="TIGR02243">
    <property type="entry name" value="putative baseplate assembly protein"/>
    <property type="match status" value="1"/>
</dbReference>
<dbReference type="AlphaFoldDB" id="A0A1N7S7K2"/>
<dbReference type="EMBL" id="CYGX02000042">
    <property type="protein sequence ID" value="SIT43310.1"/>
    <property type="molecule type" value="Genomic_DNA"/>
</dbReference>
<keyword evidence="2" id="KW-1185">Reference proteome</keyword>
<gene>
    <name evidence="1" type="ORF">BN2475_420048</name>
</gene>
<dbReference type="InterPro" id="IPR011749">
    <property type="entry name" value="CHP02243"/>
</dbReference>
<dbReference type="STRING" id="1247936.BN2475_420048"/>
<evidence type="ECO:0000313" key="2">
    <source>
        <dbReference type="Proteomes" id="UP000187012"/>
    </source>
</evidence>
<proteinExistence type="predicted"/>
<dbReference type="RefSeq" id="WP_094781066.1">
    <property type="nucleotide sequence ID" value="NZ_CYGX02000042.1"/>
</dbReference>
<dbReference type="OrthoDB" id="9796131at2"/>
<reference evidence="1 2" key="1">
    <citation type="submission" date="2016-12" db="EMBL/GenBank/DDBJ databases">
        <authorList>
            <person name="Song W.-J."/>
            <person name="Kurnit D.M."/>
        </authorList>
    </citation>
    <scope>NUCLEOTIDE SEQUENCE [LARGE SCALE GENOMIC DNA]</scope>
    <source>
        <strain evidence="1 2">STM7296</strain>
    </source>
</reference>
<accession>A0A1N7S7K2</accession>
<evidence type="ECO:0008006" key="3">
    <source>
        <dbReference type="Google" id="ProtNLM"/>
    </source>
</evidence>